<evidence type="ECO:0000313" key="2">
    <source>
        <dbReference type="Proteomes" id="UP000596123"/>
    </source>
</evidence>
<dbReference type="Proteomes" id="UP000596123">
    <property type="component" value="Segment"/>
</dbReference>
<dbReference type="EMBL" id="MW366843">
    <property type="protein sequence ID" value="QQO90482.1"/>
    <property type="molecule type" value="Genomic_DNA"/>
</dbReference>
<gene>
    <name evidence="1" type="ORF">pEaSNUABM5_00340</name>
</gene>
<protein>
    <submittedName>
        <fullName evidence="1">Uncharacterized protein</fullName>
    </submittedName>
</protein>
<organism evidence="1 2">
    <name type="scientific">Erwinia phage pEa_SNUABM_5</name>
    <dbReference type="NCBI Taxonomy" id="2797313"/>
    <lineage>
        <taxon>Viruses</taxon>
        <taxon>Duplodnaviria</taxon>
        <taxon>Heunggongvirae</taxon>
        <taxon>Uroviricota</taxon>
        <taxon>Caudoviricetes</taxon>
        <taxon>Rivsvirus</taxon>
        <taxon>Rivsvirus SNUABM5</taxon>
    </lineage>
</organism>
<sequence length="155" mass="17189">MSDNFRSVVSLQFSHAASLARALKTLKNHCVFGGLEVTESNARDIGTSFLSEILEGKCPIVDASITSIDGLAHRRDKVTFDEGESACIEAFNTIIMEHSARVTLRRELSKFRLETNKDVNDLLWKDDAGTKQAIELSPHHGLSCDCETCEDMKDD</sequence>
<name>A0A7T8IW76_9CAUD</name>
<accession>A0A7T8IW76</accession>
<reference evidence="1 2" key="1">
    <citation type="submission" date="2020-12" db="EMBL/GenBank/DDBJ databases">
        <title>Complete genome sequence of Erwinia phage pEa_SNUABM_5.</title>
        <authorList>
            <person name="Kim S.G."/>
            <person name="Lee S.B."/>
            <person name="Kwon J."/>
            <person name="Park S.C."/>
        </authorList>
    </citation>
    <scope>NUCLEOTIDE SEQUENCE [LARGE SCALE GENOMIC DNA]</scope>
</reference>
<keyword evidence="2" id="KW-1185">Reference proteome</keyword>
<proteinExistence type="predicted"/>
<evidence type="ECO:0000313" key="1">
    <source>
        <dbReference type="EMBL" id="QQO90482.1"/>
    </source>
</evidence>